<dbReference type="Pfam" id="PF06169">
    <property type="entry name" value="DUF982"/>
    <property type="match status" value="1"/>
</dbReference>
<organism evidence="1 2">
    <name type="scientific">Neoaquamicrobium sediminum</name>
    <dbReference type="NCBI Taxonomy" id="1849104"/>
    <lineage>
        <taxon>Bacteria</taxon>
        <taxon>Pseudomonadati</taxon>
        <taxon>Pseudomonadota</taxon>
        <taxon>Alphaproteobacteria</taxon>
        <taxon>Hyphomicrobiales</taxon>
        <taxon>Phyllobacteriaceae</taxon>
        <taxon>Neoaquamicrobium</taxon>
    </lineage>
</organism>
<gene>
    <name evidence="1" type="ORF">V1479_18435</name>
</gene>
<protein>
    <submittedName>
        <fullName evidence="1">DUF982 domain-containing protein</fullName>
    </submittedName>
</protein>
<keyword evidence="2" id="KW-1185">Reference proteome</keyword>
<dbReference type="Proteomes" id="UP001559025">
    <property type="component" value="Unassembled WGS sequence"/>
</dbReference>
<dbReference type="Gene3D" id="6.10.250.730">
    <property type="match status" value="1"/>
</dbReference>
<name>A0ABV3WXH3_9HYPH</name>
<proteinExistence type="predicted"/>
<evidence type="ECO:0000313" key="1">
    <source>
        <dbReference type="EMBL" id="MEX4009294.1"/>
    </source>
</evidence>
<sequence>MDAAQFRLPVRIQSAPGEPISEVYSAEQALDLLLAWPHHQGRVYEAALKACFAATVDVEAAEKAQQAFRAFARLSGILSRDMMPALPGAFGFRPHLPG</sequence>
<accession>A0ABV3WXH3</accession>
<evidence type="ECO:0000313" key="2">
    <source>
        <dbReference type="Proteomes" id="UP001559025"/>
    </source>
</evidence>
<reference evidence="1 2" key="1">
    <citation type="submission" date="2024-01" db="EMBL/GenBank/DDBJ databases">
        <title>New evidence supports the origin of RcGTA from prophage.</title>
        <authorList>
            <person name="Xu Y."/>
            <person name="Liu B."/>
            <person name="Chen F."/>
        </authorList>
    </citation>
    <scope>NUCLEOTIDE SEQUENCE [LARGE SCALE GENOMIC DNA]</scope>
    <source>
        <strain evidence="1 2">CBW1107-2</strain>
    </source>
</reference>
<dbReference type="EMBL" id="JAZHFV010000006">
    <property type="protein sequence ID" value="MEX4009294.1"/>
    <property type="molecule type" value="Genomic_DNA"/>
</dbReference>
<dbReference type="RefSeq" id="WP_173192485.1">
    <property type="nucleotide sequence ID" value="NZ_JABETK010000002.1"/>
</dbReference>
<comment type="caution">
    <text evidence="1">The sequence shown here is derived from an EMBL/GenBank/DDBJ whole genome shotgun (WGS) entry which is preliminary data.</text>
</comment>
<dbReference type="InterPro" id="IPR010385">
    <property type="entry name" value="DUF982"/>
</dbReference>